<feature type="compositionally biased region" description="Polar residues" evidence="4">
    <location>
        <begin position="46"/>
        <end position="63"/>
    </location>
</feature>
<evidence type="ECO:0000313" key="6">
    <source>
        <dbReference type="Proteomes" id="UP001057455"/>
    </source>
</evidence>
<dbReference type="AlphaFoldDB" id="A0A9W5WUR8"/>
<proteinExistence type="inferred from homology"/>
<dbReference type="EMBL" id="BLIY01000010">
    <property type="protein sequence ID" value="GFE54193.1"/>
    <property type="molecule type" value="Genomic_DNA"/>
</dbReference>
<dbReference type="PANTHER" id="PTHR36427:SF3">
    <property type="entry name" value="LARGE RIBOSOMAL SUBUNIT PROTEIN UL1M"/>
    <property type="match status" value="1"/>
</dbReference>
<feature type="region of interest" description="Disordered" evidence="4">
    <location>
        <begin position="41"/>
        <end position="63"/>
    </location>
</feature>
<dbReference type="InterPro" id="IPR023674">
    <property type="entry name" value="Ribosomal_uL1-like"/>
</dbReference>
<evidence type="ECO:0000256" key="4">
    <source>
        <dbReference type="SAM" id="MobiDB-lite"/>
    </source>
</evidence>
<evidence type="ECO:0000256" key="2">
    <source>
        <dbReference type="ARBA" id="ARBA00022980"/>
    </source>
</evidence>
<comment type="caution">
    <text evidence="5">The sequence shown here is derived from an EMBL/GenBank/DDBJ whole genome shotgun (WGS) entry which is preliminary data.</text>
</comment>
<name>A0A9W5WUR8_BABOV</name>
<reference evidence="5" key="1">
    <citation type="submission" date="2019-12" db="EMBL/GenBank/DDBJ databases">
        <title>Genome sequence of Babesia ovis.</title>
        <authorList>
            <person name="Yamagishi J."/>
            <person name="Sevinc F."/>
            <person name="Xuan X."/>
        </authorList>
    </citation>
    <scope>NUCLEOTIDE SEQUENCE</scope>
    <source>
        <strain evidence="5">Selcuk</strain>
    </source>
</reference>
<organism evidence="5 6">
    <name type="scientific">Babesia ovis</name>
    <dbReference type="NCBI Taxonomy" id="5869"/>
    <lineage>
        <taxon>Eukaryota</taxon>
        <taxon>Sar</taxon>
        <taxon>Alveolata</taxon>
        <taxon>Apicomplexa</taxon>
        <taxon>Aconoidasida</taxon>
        <taxon>Piroplasmida</taxon>
        <taxon>Babesiidae</taxon>
        <taxon>Babesia</taxon>
    </lineage>
</organism>
<dbReference type="FunFam" id="3.40.50.790:FF:000001">
    <property type="entry name" value="50S ribosomal protein L1"/>
    <property type="match status" value="1"/>
</dbReference>
<dbReference type="GO" id="GO:0005840">
    <property type="term" value="C:ribosome"/>
    <property type="evidence" value="ECO:0007669"/>
    <property type="project" value="UniProtKB-KW"/>
</dbReference>
<dbReference type="SUPFAM" id="SSF56808">
    <property type="entry name" value="Ribosomal protein L1"/>
    <property type="match status" value="1"/>
</dbReference>
<sequence>MLYTSSYFNVLVSHSKWLHKQTRCKKYLPFYLDTVKRAAHKRLKTRSQPQPSDPDISTSPVSSTNFVSRLATPSEALEILRSLKCSLGDLDNSGDQHLFRLWTKVDVKRVALRGMAMLPHPVGPKPRVVAICEDDEAKLAMECGASYAGLDNILERIAGGWTNFDTCVTTTVHMPKLVKVARILGPKKLMPNMKEGTLATNLLDAIRRMSSANSVQFRALPIDDAEFTMLQYMTGHKKFDFDVDHIGVLEVPIARGQASPQNIVDNAKHFIREVMRQRPTTATKTTATEFQWPPTRRNPNSIFESFGSFENEGQSVNEFILAGAFGIAQDGKALTDPVMVDINLLM</sequence>
<dbReference type="CDD" id="cd00403">
    <property type="entry name" value="Ribosomal_L1"/>
    <property type="match status" value="1"/>
</dbReference>
<accession>A0A9W5WUR8</accession>
<dbReference type="GO" id="GO:1990904">
    <property type="term" value="C:ribonucleoprotein complex"/>
    <property type="evidence" value="ECO:0007669"/>
    <property type="project" value="UniProtKB-KW"/>
</dbReference>
<evidence type="ECO:0000256" key="1">
    <source>
        <dbReference type="ARBA" id="ARBA00010531"/>
    </source>
</evidence>
<gene>
    <name evidence="5" type="ORF">BaOVIS_015970</name>
</gene>
<dbReference type="Gene3D" id="3.30.190.20">
    <property type="match status" value="1"/>
</dbReference>
<dbReference type="PANTHER" id="PTHR36427">
    <property type="entry name" value="54S RIBOSOMAL PROTEIN L1, MITOCHONDRIAL"/>
    <property type="match status" value="1"/>
</dbReference>
<protein>
    <submittedName>
        <fullName evidence="5">50S ribosomal</fullName>
    </submittedName>
</protein>
<dbReference type="Gene3D" id="3.40.50.790">
    <property type="match status" value="1"/>
</dbReference>
<comment type="similarity">
    <text evidence="1">Belongs to the universal ribosomal protein uL1 family.</text>
</comment>
<dbReference type="InterPro" id="IPR016095">
    <property type="entry name" value="Ribosomal_uL1_3-a/b-sand"/>
</dbReference>
<keyword evidence="2" id="KW-0689">Ribosomal protein</keyword>
<dbReference type="InterPro" id="IPR028364">
    <property type="entry name" value="Ribosomal_uL1/biogenesis"/>
</dbReference>
<dbReference type="Pfam" id="PF00687">
    <property type="entry name" value="Ribosomal_L1"/>
    <property type="match status" value="1"/>
</dbReference>
<evidence type="ECO:0000313" key="5">
    <source>
        <dbReference type="EMBL" id="GFE54193.1"/>
    </source>
</evidence>
<keyword evidence="3" id="KW-0687">Ribonucleoprotein</keyword>
<dbReference type="OrthoDB" id="364524at2759"/>
<dbReference type="Proteomes" id="UP001057455">
    <property type="component" value="Unassembled WGS sequence"/>
</dbReference>
<evidence type="ECO:0000256" key="3">
    <source>
        <dbReference type="ARBA" id="ARBA00023274"/>
    </source>
</evidence>
<keyword evidence="6" id="KW-1185">Reference proteome</keyword>